<comment type="caution">
    <text evidence="3">The sequence shown here is derived from an EMBL/GenBank/DDBJ whole genome shotgun (WGS) entry which is preliminary data.</text>
</comment>
<name>A0AAV4P8B6_9ARAC</name>
<organism evidence="3 4">
    <name type="scientific">Caerostris darwini</name>
    <dbReference type="NCBI Taxonomy" id="1538125"/>
    <lineage>
        <taxon>Eukaryota</taxon>
        <taxon>Metazoa</taxon>
        <taxon>Ecdysozoa</taxon>
        <taxon>Arthropoda</taxon>
        <taxon>Chelicerata</taxon>
        <taxon>Arachnida</taxon>
        <taxon>Araneae</taxon>
        <taxon>Araneomorphae</taxon>
        <taxon>Entelegynae</taxon>
        <taxon>Araneoidea</taxon>
        <taxon>Araneidae</taxon>
        <taxon>Caerostris</taxon>
    </lineage>
</organism>
<dbReference type="EMBL" id="BPLQ01002351">
    <property type="protein sequence ID" value="GIX91946.1"/>
    <property type="molecule type" value="Genomic_DNA"/>
</dbReference>
<feature type="compositionally biased region" description="Low complexity" evidence="1">
    <location>
        <begin position="9"/>
        <end position="22"/>
    </location>
</feature>
<feature type="non-terminal residue" evidence="3">
    <location>
        <position position="90"/>
    </location>
</feature>
<dbReference type="Proteomes" id="UP001054837">
    <property type="component" value="Unassembled WGS sequence"/>
</dbReference>
<sequence>MLPFGNKWNSNEEITSSTSPTSIETGCVSPIISNRKNSAVGRGVGVVLFLIIILLKYYLINCTASYVRFRSLLAVWTQKQQLRFLCRWSS</sequence>
<keyword evidence="2" id="KW-1133">Transmembrane helix</keyword>
<accession>A0AAV4P8B6</accession>
<keyword evidence="4" id="KW-1185">Reference proteome</keyword>
<proteinExistence type="predicted"/>
<evidence type="ECO:0000313" key="4">
    <source>
        <dbReference type="Proteomes" id="UP001054837"/>
    </source>
</evidence>
<keyword evidence="2" id="KW-0812">Transmembrane</keyword>
<reference evidence="3 4" key="1">
    <citation type="submission" date="2021-06" db="EMBL/GenBank/DDBJ databases">
        <title>Caerostris darwini draft genome.</title>
        <authorList>
            <person name="Kono N."/>
            <person name="Arakawa K."/>
        </authorList>
    </citation>
    <scope>NUCLEOTIDE SEQUENCE [LARGE SCALE GENOMIC DNA]</scope>
</reference>
<evidence type="ECO:0000313" key="3">
    <source>
        <dbReference type="EMBL" id="GIX91946.1"/>
    </source>
</evidence>
<evidence type="ECO:0000256" key="2">
    <source>
        <dbReference type="SAM" id="Phobius"/>
    </source>
</evidence>
<evidence type="ECO:0000256" key="1">
    <source>
        <dbReference type="SAM" id="MobiDB-lite"/>
    </source>
</evidence>
<feature type="region of interest" description="Disordered" evidence="1">
    <location>
        <begin position="1"/>
        <end position="22"/>
    </location>
</feature>
<gene>
    <name evidence="3" type="ORF">CDAR_50071</name>
</gene>
<protein>
    <submittedName>
        <fullName evidence="3">Uncharacterized protein</fullName>
    </submittedName>
</protein>
<feature type="transmembrane region" description="Helical" evidence="2">
    <location>
        <begin position="39"/>
        <end position="60"/>
    </location>
</feature>
<dbReference type="AlphaFoldDB" id="A0AAV4P8B6"/>
<keyword evidence="2" id="KW-0472">Membrane</keyword>